<organism evidence="7 8">
    <name type="scientific">Nocardia ignorata</name>
    <dbReference type="NCBI Taxonomy" id="145285"/>
    <lineage>
        <taxon>Bacteria</taxon>
        <taxon>Bacillati</taxon>
        <taxon>Actinomycetota</taxon>
        <taxon>Actinomycetes</taxon>
        <taxon>Mycobacteriales</taxon>
        <taxon>Nocardiaceae</taxon>
        <taxon>Nocardia</taxon>
    </lineage>
</organism>
<protein>
    <recommendedName>
        <fullName evidence="5">Peptide methionine sulfoxide reductase MsrA</fullName>
        <shortName evidence="5">Protein-methionine-S-oxide reductase</shortName>
        <ecNumber evidence="5">1.8.4.11</ecNumber>
    </recommendedName>
    <alternativeName>
        <fullName evidence="5">Peptide-methionine (S)-S-oxide reductase</fullName>
        <shortName evidence="5">Peptide Met(O) reductase</shortName>
    </alternativeName>
</protein>
<comment type="function">
    <text evidence="5">Has an important function as a repair enzyme for proteins that have been inactivated by oxidation. Catalyzes the reversible oxidation-reduction of methionine sulfoxide in proteins to methionine.</text>
</comment>
<comment type="catalytic activity">
    <reaction evidence="4 5">
        <text>[thioredoxin]-disulfide + L-methionine + H2O = L-methionine (S)-S-oxide + [thioredoxin]-dithiol</text>
        <dbReference type="Rhea" id="RHEA:19993"/>
        <dbReference type="Rhea" id="RHEA-COMP:10698"/>
        <dbReference type="Rhea" id="RHEA-COMP:10700"/>
        <dbReference type="ChEBI" id="CHEBI:15377"/>
        <dbReference type="ChEBI" id="CHEBI:29950"/>
        <dbReference type="ChEBI" id="CHEBI:50058"/>
        <dbReference type="ChEBI" id="CHEBI:57844"/>
        <dbReference type="ChEBI" id="CHEBI:58772"/>
        <dbReference type="EC" id="1.8.4.11"/>
    </reaction>
</comment>
<evidence type="ECO:0000313" key="8">
    <source>
        <dbReference type="Proteomes" id="UP000295087"/>
    </source>
</evidence>
<evidence type="ECO:0000256" key="3">
    <source>
        <dbReference type="ARBA" id="ARBA00047806"/>
    </source>
</evidence>
<dbReference type="AlphaFoldDB" id="A0A4R6PIH3"/>
<dbReference type="InterPro" id="IPR002569">
    <property type="entry name" value="Met_Sox_Rdtase_MsrA_dom"/>
</dbReference>
<dbReference type="FunFam" id="3.30.1060.10:FF:000005">
    <property type="entry name" value="Peptide methionine sulfoxide reductase MsrA"/>
    <property type="match status" value="1"/>
</dbReference>
<dbReference type="PANTHER" id="PTHR43774">
    <property type="entry name" value="PEPTIDE METHIONINE SULFOXIDE REDUCTASE"/>
    <property type="match status" value="1"/>
</dbReference>
<evidence type="ECO:0000256" key="4">
    <source>
        <dbReference type="ARBA" id="ARBA00048782"/>
    </source>
</evidence>
<dbReference type="SUPFAM" id="SSF55068">
    <property type="entry name" value="Peptide methionine sulfoxide reductase"/>
    <property type="match status" value="1"/>
</dbReference>
<dbReference type="GO" id="GO:0008113">
    <property type="term" value="F:peptide-methionine (S)-S-oxide reductase activity"/>
    <property type="evidence" value="ECO:0007669"/>
    <property type="project" value="UniProtKB-UniRule"/>
</dbReference>
<keyword evidence="8" id="KW-1185">Reference proteome</keyword>
<name>A0A4R6PIH3_NOCIG</name>
<dbReference type="EMBL" id="SNXK01000004">
    <property type="protein sequence ID" value="TDP37831.1"/>
    <property type="molecule type" value="Genomic_DNA"/>
</dbReference>
<dbReference type="RefSeq" id="WP_067488652.1">
    <property type="nucleotide sequence ID" value="NZ_SNXK01000004.1"/>
</dbReference>
<evidence type="ECO:0000256" key="1">
    <source>
        <dbReference type="ARBA" id="ARBA00005591"/>
    </source>
</evidence>
<evidence type="ECO:0000313" key="7">
    <source>
        <dbReference type="EMBL" id="TDP37831.1"/>
    </source>
</evidence>
<evidence type="ECO:0000256" key="2">
    <source>
        <dbReference type="ARBA" id="ARBA00023002"/>
    </source>
</evidence>
<dbReference type="GO" id="GO:0033744">
    <property type="term" value="F:L-methionine:thioredoxin-disulfide S-oxidoreductase activity"/>
    <property type="evidence" value="ECO:0007669"/>
    <property type="project" value="RHEA"/>
</dbReference>
<dbReference type="HAMAP" id="MF_01401">
    <property type="entry name" value="MsrA"/>
    <property type="match status" value="1"/>
</dbReference>
<dbReference type="Proteomes" id="UP000295087">
    <property type="component" value="Unassembled WGS sequence"/>
</dbReference>
<proteinExistence type="inferred from homology"/>
<comment type="caution">
    <text evidence="7">The sequence shown here is derived from an EMBL/GenBank/DDBJ whole genome shotgun (WGS) entry which is preliminary data.</text>
</comment>
<dbReference type="NCBIfam" id="TIGR00401">
    <property type="entry name" value="msrA"/>
    <property type="match status" value="1"/>
</dbReference>
<feature type="domain" description="Peptide methionine sulphoxide reductase MsrA" evidence="6">
    <location>
        <begin position="7"/>
        <end position="152"/>
    </location>
</feature>
<dbReference type="EC" id="1.8.4.11" evidence="5"/>
<dbReference type="PANTHER" id="PTHR43774:SF1">
    <property type="entry name" value="PEPTIDE METHIONINE SULFOXIDE REDUCTASE MSRA 2"/>
    <property type="match status" value="1"/>
</dbReference>
<sequence>MNNPQIAVLAGGCFWGMQDLISKQVGVVSTRVGYAGGTGRPTPHNGRGHAEAVEITFDPTSTDYRTILEFFFQIHDPTTENRQGRDVGTAYRSAIFYRDDEQLRTALGTIFDVEGSGLWRGKVVTEVTAFDEFWEADAEHQNYLQRHPEGYSCHFPRPRWKLGNPR</sequence>
<dbReference type="Gene3D" id="3.30.1060.10">
    <property type="entry name" value="Peptide methionine sulphoxide reductase MsrA"/>
    <property type="match status" value="1"/>
</dbReference>
<comment type="catalytic activity">
    <reaction evidence="3 5">
        <text>L-methionyl-[protein] + [thioredoxin]-disulfide + H2O = L-methionyl-(S)-S-oxide-[protein] + [thioredoxin]-dithiol</text>
        <dbReference type="Rhea" id="RHEA:14217"/>
        <dbReference type="Rhea" id="RHEA-COMP:10698"/>
        <dbReference type="Rhea" id="RHEA-COMP:10700"/>
        <dbReference type="Rhea" id="RHEA-COMP:12313"/>
        <dbReference type="Rhea" id="RHEA-COMP:12315"/>
        <dbReference type="ChEBI" id="CHEBI:15377"/>
        <dbReference type="ChEBI" id="CHEBI:16044"/>
        <dbReference type="ChEBI" id="CHEBI:29950"/>
        <dbReference type="ChEBI" id="CHEBI:44120"/>
        <dbReference type="ChEBI" id="CHEBI:50058"/>
        <dbReference type="EC" id="1.8.4.11"/>
    </reaction>
</comment>
<keyword evidence="2 5" id="KW-0560">Oxidoreductase</keyword>
<evidence type="ECO:0000259" key="6">
    <source>
        <dbReference type="Pfam" id="PF01625"/>
    </source>
</evidence>
<evidence type="ECO:0000256" key="5">
    <source>
        <dbReference type="HAMAP-Rule" id="MF_01401"/>
    </source>
</evidence>
<gene>
    <name evidence="5" type="primary">msrA</name>
    <name evidence="7" type="ORF">DFR75_104181</name>
</gene>
<reference evidence="7 8" key="1">
    <citation type="submission" date="2019-03" db="EMBL/GenBank/DDBJ databases">
        <title>Genomic Encyclopedia of Type Strains, Phase IV (KMG-IV): sequencing the most valuable type-strain genomes for metagenomic binning, comparative biology and taxonomic classification.</title>
        <authorList>
            <person name="Goeker M."/>
        </authorList>
    </citation>
    <scope>NUCLEOTIDE SEQUENCE [LARGE SCALE GENOMIC DNA]</scope>
    <source>
        <strain evidence="7 8">DSM 44496</strain>
    </source>
</reference>
<comment type="similarity">
    <text evidence="1 5">Belongs to the MsrA Met sulfoxide reductase family.</text>
</comment>
<dbReference type="InterPro" id="IPR036509">
    <property type="entry name" value="Met_Sox_Rdtase_MsrA_sf"/>
</dbReference>
<accession>A0A4R6PIH3</accession>
<dbReference type="Pfam" id="PF01625">
    <property type="entry name" value="PMSR"/>
    <property type="match status" value="1"/>
</dbReference>
<feature type="active site" evidence="5">
    <location>
        <position position="13"/>
    </location>
</feature>